<evidence type="ECO:0000313" key="2">
    <source>
        <dbReference type="Proteomes" id="UP000198846"/>
    </source>
</evidence>
<dbReference type="EMBL" id="FNQK01000017">
    <property type="protein sequence ID" value="SEA53064.1"/>
    <property type="molecule type" value="Genomic_DNA"/>
</dbReference>
<dbReference type="OrthoDB" id="1274094at2"/>
<dbReference type="PROSITE" id="PS51257">
    <property type="entry name" value="PROKAR_LIPOPROTEIN"/>
    <property type="match status" value="1"/>
</dbReference>
<gene>
    <name evidence="1" type="ORF">SAMN04487990_1172</name>
</gene>
<dbReference type="Proteomes" id="UP000198846">
    <property type="component" value="Unassembled WGS sequence"/>
</dbReference>
<accession>A0A1H4BYB0</accession>
<sequence>MLKKTIIIVAILSLIGCSAQKNTTMEKFDIERFNENKNHLNEFKFIKKDSTVIEQMELKDIYSEDIIFKDSYFIKKSQYYKNGFLKITGLFFDSSFKQGIWKEFDEQGKLIKETDYDKGFDYTWEDLVKYLEERKVDIKGRYTTIRKEEGNWRFSYVEGIYIYDVIIDGKTGKIIQDAKNEFEEGS</sequence>
<name>A0A1H4BYB0_BIZPA</name>
<reference evidence="1 2" key="1">
    <citation type="submission" date="2016-10" db="EMBL/GenBank/DDBJ databases">
        <authorList>
            <person name="de Groot N.N."/>
        </authorList>
    </citation>
    <scope>NUCLEOTIDE SEQUENCE [LARGE SCALE GENOMIC DNA]</scope>
    <source>
        <strain evidence="1 2">DSM 23842</strain>
    </source>
</reference>
<protein>
    <recommendedName>
        <fullName evidence="3">MORN repeat variant</fullName>
    </recommendedName>
</protein>
<keyword evidence="2" id="KW-1185">Reference proteome</keyword>
<dbReference type="AlphaFoldDB" id="A0A1H4BYB0"/>
<proteinExistence type="predicted"/>
<dbReference type="STRING" id="283786.SAMN04487990_1172"/>
<organism evidence="1 2">
    <name type="scientific">Bizionia paragorgiae</name>
    <dbReference type="NCBI Taxonomy" id="283786"/>
    <lineage>
        <taxon>Bacteria</taxon>
        <taxon>Pseudomonadati</taxon>
        <taxon>Bacteroidota</taxon>
        <taxon>Flavobacteriia</taxon>
        <taxon>Flavobacteriales</taxon>
        <taxon>Flavobacteriaceae</taxon>
        <taxon>Bizionia</taxon>
    </lineage>
</organism>
<dbReference type="RefSeq" id="WP_092135600.1">
    <property type="nucleotide sequence ID" value="NZ_FNQK01000017.1"/>
</dbReference>
<dbReference type="Gene3D" id="3.90.930.1">
    <property type="match status" value="1"/>
</dbReference>
<evidence type="ECO:0008006" key="3">
    <source>
        <dbReference type="Google" id="ProtNLM"/>
    </source>
</evidence>
<evidence type="ECO:0000313" key="1">
    <source>
        <dbReference type="EMBL" id="SEA53064.1"/>
    </source>
</evidence>